<feature type="binding site" evidence="7">
    <location>
        <position position="64"/>
    </location>
    <ligand>
        <name>tRNA</name>
        <dbReference type="ChEBI" id="CHEBI:17843"/>
    </ligand>
</feature>
<dbReference type="EMBL" id="JPIT01000032">
    <property type="protein sequence ID" value="KIO43131.1"/>
    <property type="molecule type" value="Genomic_DNA"/>
</dbReference>
<dbReference type="InterPro" id="IPR036416">
    <property type="entry name" value="Pept_tRNA_hydro_sf"/>
</dbReference>
<evidence type="ECO:0000313" key="13">
    <source>
        <dbReference type="Proteomes" id="UP000031980"/>
    </source>
</evidence>
<dbReference type="PANTHER" id="PTHR17224">
    <property type="entry name" value="PEPTIDYL-TRNA HYDROLASE"/>
    <property type="match status" value="1"/>
</dbReference>
<dbReference type="CDD" id="cd00462">
    <property type="entry name" value="PTH"/>
    <property type="match status" value="1"/>
</dbReference>
<comment type="subunit">
    <text evidence="7">Monomer.</text>
</comment>
<dbReference type="SUPFAM" id="SSF53178">
    <property type="entry name" value="Peptidyl-tRNA hydrolase-like"/>
    <property type="match status" value="1"/>
</dbReference>
<dbReference type="AlphaFoldDB" id="A0A0C3REE8"/>
<dbReference type="Pfam" id="PF01195">
    <property type="entry name" value="Pept_tRNA_hydro"/>
    <property type="match status" value="1"/>
</dbReference>
<dbReference type="RefSeq" id="WP_041504250.1">
    <property type="nucleotide sequence ID" value="NZ_JPIT01000032.1"/>
</dbReference>
<reference evidence="11 13" key="1">
    <citation type="submission" date="2014-07" db="EMBL/GenBank/DDBJ databases">
        <title>Porphyromonadaceae bacterium OUH 308042 = ATCC BAA-2681 = DSM 28342 draft genome.</title>
        <authorList>
            <person name="Sydenham T.V."/>
            <person name="Hasman H."/>
            <person name="Justensen U.S."/>
        </authorList>
    </citation>
    <scope>NUCLEOTIDE SEQUENCE [LARGE SCALE GENOMIC DNA]</scope>
    <source>
        <strain evidence="11 13">OUH 308042</strain>
    </source>
</reference>
<dbReference type="Proteomes" id="UP000031937">
    <property type="component" value="Unassembled WGS sequence"/>
</dbReference>
<dbReference type="PROSITE" id="PS01196">
    <property type="entry name" value="PEPT_TRNA_HYDROL_2"/>
    <property type="match status" value="1"/>
</dbReference>
<evidence type="ECO:0000256" key="1">
    <source>
        <dbReference type="ARBA" id="ARBA00013260"/>
    </source>
</evidence>
<dbReference type="EMBL" id="JPIU01000038">
    <property type="protein sequence ID" value="KIO44846.1"/>
    <property type="molecule type" value="Genomic_DNA"/>
</dbReference>
<evidence type="ECO:0000313" key="11">
    <source>
        <dbReference type="EMBL" id="KIO44846.1"/>
    </source>
</evidence>
<comment type="caution">
    <text evidence="11">The sequence shown here is derived from an EMBL/GenBank/DDBJ whole genome shotgun (WGS) entry which is preliminary data.</text>
</comment>
<evidence type="ECO:0000313" key="12">
    <source>
        <dbReference type="Proteomes" id="UP000031937"/>
    </source>
</evidence>
<dbReference type="GO" id="GO:0072344">
    <property type="term" value="P:rescue of stalled ribosome"/>
    <property type="evidence" value="ECO:0007669"/>
    <property type="project" value="UniProtKB-UniRule"/>
</dbReference>
<dbReference type="HAMAP" id="MF_00083">
    <property type="entry name" value="Pept_tRNA_hydro_bact"/>
    <property type="match status" value="1"/>
</dbReference>
<comment type="function">
    <text evidence="7">Hydrolyzes ribosome-free peptidyl-tRNAs (with 1 or more amino acids incorporated), which drop off the ribosome during protein synthesis, or as a result of ribosome stalling.</text>
</comment>
<comment type="similarity">
    <text evidence="5 7 9">Belongs to the PTH family.</text>
</comment>
<dbReference type="GO" id="GO:0004045">
    <property type="term" value="F:peptidyl-tRNA hydrolase activity"/>
    <property type="evidence" value="ECO:0007669"/>
    <property type="project" value="UniProtKB-UniRule"/>
</dbReference>
<comment type="function">
    <text evidence="7">Catalyzes the release of premature peptidyl moieties from peptidyl-tRNA molecules trapped in stalled 50S ribosomal subunits, and thus maintains levels of free tRNAs and 50S ribosomes.</text>
</comment>
<evidence type="ECO:0000256" key="3">
    <source>
        <dbReference type="ARBA" id="ARBA00022801"/>
    </source>
</evidence>
<evidence type="ECO:0000256" key="4">
    <source>
        <dbReference type="ARBA" id="ARBA00022884"/>
    </source>
</evidence>
<feature type="active site" description="Proton acceptor" evidence="7">
    <location>
        <position position="20"/>
    </location>
</feature>
<dbReference type="FunFam" id="3.40.50.1470:FF:000001">
    <property type="entry name" value="Peptidyl-tRNA hydrolase"/>
    <property type="match status" value="1"/>
</dbReference>
<reference evidence="10 12" key="2">
    <citation type="submission" date="2014-07" db="EMBL/GenBank/DDBJ databases">
        <title>Porphyromonadaceae bacterium OUH 334697 = ATCC BAA-2682 = DSM 28341 draft genome.</title>
        <authorList>
            <person name="Sydenham T.V."/>
            <person name="Hasman H."/>
            <person name="Justesen U.S."/>
        </authorList>
    </citation>
    <scope>NUCLEOTIDE SEQUENCE [LARGE SCALE GENOMIC DNA]</scope>
    <source>
        <strain evidence="10 12">OUH 334697</strain>
    </source>
</reference>
<dbReference type="Proteomes" id="UP000031980">
    <property type="component" value="Unassembled WGS sequence"/>
</dbReference>
<evidence type="ECO:0000256" key="8">
    <source>
        <dbReference type="RuleBase" id="RU000673"/>
    </source>
</evidence>
<feature type="binding site" evidence="7">
    <location>
        <position position="66"/>
    </location>
    <ligand>
        <name>tRNA</name>
        <dbReference type="ChEBI" id="CHEBI:17843"/>
    </ligand>
</feature>
<feature type="site" description="Stabilizes the basic form of H active site to accept a proton" evidence="7">
    <location>
        <position position="91"/>
    </location>
</feature>
<dbReference type="PANTHER" id="PTHR17224:SF1">
    <property type="entry name" value="PEPTIDYL-TRNA HYDROLASE"/>
    <property type="match status" value="1"/>
</dbReference>
<feature type="binding site" evidence="7">
    <location>
        <position position="112"/>
    </location>
    <ligand>
        <name>tRNA</name>
        <dbReference type="ChEBI" id="CHEBI:17843"/>
    </ligand>
</feature>
<evidence type="ECO:0000256" key="6">
    <source>
        <dbReference type="ARBA" id="ARBA00050038"/>
    </source>
</evidence>
<protein>
    <recommendedName>
        <fullName evidence="6 7">Peptidyl-tRNA hydrolase</fullName>
        <shortName evidence="7">Pth</shortName>
        <ecNumber evidence="1 7">3.1.1.29</ecNumber>
    </recommendedName>
</protein>
<keyword evidence="2 7" id="KW-0820">tRNA-binding</keyword>
<evidence type="ECO:0000256" key="2">
    <source>
        <dbReference type="ARBA" id="ARBA00022555"/>
    </source>
</evidence>
<evidence type="ECO:0000256" key="9">
    <source>
        <dbReference type="RuleBase" id="RU004320"/>
    </source>
</evidence>
<dbReference type="Gene3D" id="3.40.50.1470">
    <property type="entry name" value="Peptidyl-tRNA hydrolase"/>
    <property type="match status" value="1"/>
</dbReference>
<name>A0A0C3REE8_9PORP</name>
<organism evidence="11 13">
    <name type="scientific">Sanguibacteroides justesenii</name>
    <dbReference type="NCBI Taxonomy" id="1547597"/>
    <lineage>
        <taxon>Bacteria</taxon>
        <taxon>Pseudomonadati</taxon>
        <taxon>Bacteroidota</taxon>
        <taxon>Bacteroidia</taxon>
        <taxon>Bacteroidales</taxon>
        <taxon>Porphyromonadaceae</taxon>
        <taxon>Sanguibacteroides</taxon>
    </lineage>
</organism>
<dbReference type="EC" id="3.1.1.29" evidence="1 7"/>
<dbReference type="InterPro" id="IPR001328">
    <property type="entry name" value="Pept_tRNA_hydro"/>
</dbReference>
<comment type="subcellular location">
    <subcellularLocation>
        <location evidence="7">Cytoplasm</location>
    </subcellularLocation>
</comment>
<keyword evidence="13" id="KW-1185">Reference proteome</keyword>
<keyword evidence="7" id="KW-0963">Cytoplasm</keyword>
<evidence type="ECO:0000256" key="7">
    <source>
        <dbReference type="HAMAP-Rule" id="MF_00083"/>
    </source>
</evidence>
<dbReference type="InterPro" id="IPR018171">
    <property type="entry name" value="Pept_tRNA_hydro_CS"/>
</dbReference>
<feature type="site" description="Discriminates between blocked and unblocked aminoacyl-tRNA" evidence="7">
    <location>
        <position position="10"/>
    </location>
</feature>
<proteinExistence type="inferred from homology"/>
<comment type="catalytic activity">
    <reaction evidence="7 8">
        <text>an N-acyl-L-alpha-aminoacyl-tRNA + H2O = an N-acyl-L-amino acid + a tRNA + H(+)</text>
        <dbReference type="Rhea" id="RHEA:54448"/>
        <dbReference type="Rhea" id="RHEA-COMP:10123"/>
        <dbReference type="Rhea" id="RHEA-COMP:13883"/>
        <dbReference type="ChEBI" id="CHEBI:15377"/>
        <dbReference type="ChEBI" id="CHEBI:15378"/>
        <dbReference type="ChEBI" id="CHEBI:59874"/>
        <dbReference type="ChEBI" id="CHEBI:78442"/>
        <dbReference type="ChEBI" id="CHEBI:138191"/>
        <dbReference type="EC" id="3.1.1.29"/>
    </reaction>
</comment>
<feature type="binding site" evidence="7">
    <location>
        <position position="15"/>
    </location>
    <ligand>
        <name>tRNA</name>
        <dbReference type="ChEBI" id="CHEBI:17843"/>
    </ligand>
</feature>
<dbReference type="GO" id="GO:0005737">
    <property type="term" value="C:cytoplasm"/>
    <property type="evidence" value="ECO:0007669"/>
    <property type="project" value="UniProtKB-SubCell"/>
</dbReference>
<accession>A0A0C3REE8</accession>
<evidence type="ECO:0000313" key="10">
    <source>
        <dbReference type="EMBL" id="KIO43131.1"/>
    </source>
</evidence>
<keyword evidence="3 7" id="KW-0378">Hydrolase</keyword>
<evidence type="ECO:0000256" key="5">
    <source>
        <dbReference type="ARBA" id="ARBA00038063"/>
    </source>
</evidence>
<dbReference type="GO" id="GO:0000049">
    <property type="term" value="F:tRNA binding"/>
    <property type="evidence" value="ECO:0007669"/>
    <property type="project" value="UniProtKB-UniRule"/>
</dbReference>
<gene>
    <name evidence="7" type="primary">pth</name>
    <name evidence="11" type="ORF">BA92_07440</name>
    <name evidence="10" type="ORF">IE90_13045</name>
</gene>
<dbReference type="PROSITE" id="PS01195">
    <property type="entry name" value="PEPT_TRNA_HYDROL_1"/>
    <property type="match status" value="1"/>
</dbReference>
<dbReference type="GO" id="GO:0006515">
    <property type="term" value="P:protein quality control for misfolded or incompletely synthesized proteins"/>
    <property type="evidence" value="ECO:0007669"/>
    <property type="project" value="UniProtKB-UniRule"/>
</dbReference>
<sequence>MKYLIVGLGNIGPEYQNTRHNIGFKVLDAFAKASNAVFEDKRYGAVTTVKVKGRTLILLKPNTYMNLSGKAVAYWLQKERIELSDVLVIVDDLALPFGTIRLRGQGSDGGHNGLKSINELLGTQAYARLRFGIGNDFARGGQVDYVLGHWTPEQEEKMPRMLEHCGEIIKNFIFVGLGKTMSQFNNCKF</sequence>
<keyword evidence="4 7" id="KW-0694">RNA-binding</keyword>
<dbReference type="NCBIfam" id="TIGR00447">
    <property type="entry name" value="pth"/>
    <property type="match status" value="1"/>
</dbReference>